<feature type="region of interest" description="Disordered" evidence="1">
    <location>
        <begin position="72"/>
        <end position="114"/>
    </location>
</feature>
<evidence type="ECO:0000313" key="3">
    <source>
        <dbReference type="EMBL" id="GEQ12526.1"/>
    </source>
</evidence>
<keyword evidence="2" id="KW-0812">Transmembrane</keyword>
<dbReference type="AlphaFoldDB" id="A0A512SX50"/>
<reference evidence="3 4" key="1">
    <citation type="submission" date="2019-07" db="EMBL/GenBank/DDBJ databases">
        <title>Whole genome shotgun sequence of Knoellia locipacati NBRC 109775.</title>
        <authorList>
            <person name="Hosoyama A."/>
            <person name="Uohara A."/>
            <person name="Ohji S."/>
            <person name="Ichikawa N."/>
        </authorList>
    </citation>
    <scope>NUCLEOTIDE SEQUENCE [LARGE SCALE GENOMIC DNA]</scope>
    <source>
        <strain evidence="3 4">NBRC 109775</strain>
    </source>
</reference>
<organism evidence="3 4">
    <name type="scientific">Knoellia locipacati</name>
    <dbReference type="NCBI Taxonomy" id="882824"/>
    <lineage>
        <taxon>Bacteria</taxon>
        <taxon>Bacillati</taxon>
        <taxon>Actinomycetota</taxon>
        <taxon>Actinomycetes</taxon>
        <taxon>Micrococcales</taxon>
        <taxon>Intrasporangiaceae</taxon>
        <taxon>Knoellia</taxon>
    </lineage>
</organism>
<keyword evidence="4" id="KW-1185">Reference proteome</keyword>
<keyword evidence="2" id="KW-0472">Membrane</keyword>
<evidence type="ECO:0000313" key="4">
    <source>
        <dbReference type="Proteomes" id="UP000321793"/>
    </source>
</evidence>
<sequence length="114" mass="12131">MTLDTLMLAAAPFAPSPTPSPSPTEDLTPSQAAAPGVWAFVAFLFLVVALWLLMRNMNARLRRMSYKQKAAERDAAGIPATTEVDSGHGSGTGSDAVVERDRGGDVVGDEREDR</sequence>
<evidence type="ECO:0008006" key="5">
    <source>
        <dbReference type="Google" id="ProtNLM"/>
    </source>
</evidence>
<feature type="transmembrane region" description="Helical" evidence="2">
    <location>
        <begin position="32"/>
        <end position="54"/>
    </location>
</feature>
<evidence type="ECO:0000256" key="2">
    <source>
        <dbReference type="SAM" id="Phobius"/>
    </source>
</evidence>
<accession>A0A512SX50</accession>
<protein>
    <recommendedName>
        <fullName evidence="5">Transmembrane protein</fullName>
    </recommendedName>
</protein>
<feature type="compositionally biased region" description="Basic and acidic residues" evidence="1">
    <location>
        <begin position="97"/>
        <end position="114"/>
    </location>
</feature>
<keyword evidence="2" id="KW-1133">Transmembrane helix</keyword>
<name>A0A512SX50_9MICO</name>
<gene>
    <name evidence="3" type="ORF">KLO01_05730</name>
</gene>
<dbReference type="Proteomes" id="UP000321793">
    <property type="component" value="Unassembled WGS sequence"/>
</dbReference>
<proteinExistence type="predicted"/>
<dbReference type="RefSeq" id="WP_147062031.1">
    <property type="nucleotide sequence ID" value="NZ_BAABDN010000001.1"/>
</dbReference>
<comment type="caution">
    <text evidence="3">The sequence shown here is derived from an EMBL/GenBank/DDBJ whole genome shotgun (WGS) entry which is preliminary data.</text>
</comment>
<evidence type="ECO:0000256" key="1">
    <source>
        <dbReference type="SAM" id="MobiDB-lite"/>
    </source>
</evidence>
<dbReference type="EMBL" id="BKBA01000003">
    <property type="protein sequence ID" value="GEQ12526.1"/>
    <property type="molecule type" value="Genomic_DNA"/>
</dbReference>